<reference evidence="2 3" key="1">
    <citation type="submission" date="2011-02" db="EMBL/GenBank/DDBJ databases">
        <title>The Genome Sequence of Sphaeroforma arctica JP610.</title>
        <authorList>
            <consortium name="The Broad Institute Genome Sequencing Platform"/>
            <person name="Russ C."/>
            <person name="Cuomo C."/>
            <person name="Young S.K."/>
            <person name="Zeng Q."/>
            <person name="Gargeya S."/>
            <person name="Alvarado L."/>
            <person name="Berlin A."/>
            <person name="Chapman S.B."/>
            <person name="Chen Z."/>
            <person name="Freedman E."/>
            <person name="Gellesch M."/>
            <person name="Goldberg J."/>
            <person name="Griggs A."/>
            <person name="Gujja S."/>
            <person name="Heilman E."/>
            <person name="Heiman D."/>
            <person name="Howarth C."/>
            <person name="Mehta T."/>
            <person name="Neiman D."/>
            <person name="Pearson M."/>
            <person name="Roberts A."/>
            <person name="Saif S."/>
            <person name="Shea T."/>
            <person name="Shenoy N."/>
            <person name="Sisk P."/>
            <person name="Stolte C."/>
            <person name="Sykes S."/>
            <person name="White J."/>
            <person name="Yandava C."/>
            <person name="Burger G."/>
            <person name="Gray M.W."/>
            <person name="Holland P.W.H."/>
            <person name="King N."/>
            <person name="Lang F.B.F."/>
            <person name="Roger A.J."/>
            <person name="Ruiz-Trillo I."/>
            <person name="Haas B."/>
            <person name="Nusbaum C."/>
            <person name="Birren B."/>
        </authorList>
    </citation>
    <scope>NUCLEOTIDE SEQUENCE [LARGE SCALE GENOMIC DNA]</scope>
    <source>
        <strain evidence="2 3">JP610</strain>
    </source>
</reference>
<feature type="compositionally biased region" description="Basic residues" evidence="1">
    <location>
        <begin position="83"/>
        <end position="105"/>
    </location>
</feature>
<name>A0A0L0FA87_9EUKA</name>
<dbReference type="GeneID" id="25914914"/>
<dbReference type="EMBL" id="KQ246186">
    <property type="protein sequence ID" value="KNC73028.1"/>
    <property type="molecule type" value="Genomic_DNA"/>
</dbReference>
<protein>
    <submittedName>
        <fullName evidence="2">Uncharacterized protein</fullName>
    </submittedName>
</protein>
<organism evidence="2 3">
    <name type="scientific">Sphaeroforma arctica JP610</name>
    <dbReference type="NCBI Taxonomy" id="667725"/>
    <lineage>
        <taxon>Eukaryota</taxon>
        <taxon>Ichthyosporea</taxon>
        <taxon>Ichthyophonida</taxon>
        <taxon>Sphaeroforma</taxon>
    </lineage>
</organism>
<dbReference type="AlphaFoldDB" id="A0A0L0FA87"/>
<evidence type="ECO:0000313" key="3">
    <source>
        <dbReference type="Proteomes" id="UP000054560"/>
    </source>
</evidence>
<feature type="non-terminal residue" evidence="2">
    <location>
        <position position="1"/>
    </location>
</feature>
<feature type="region of interest" description="Disordered" evidence="1">
    <location>
        <begin position="83"/>
        <end position="114"/>
    </location>
</feature>
<proteinExistence type="predicted"/>
<evidence type="ECO:0000256" key="1">
    <source>
        <dbReference type="SAM" id="MobiDB-lite"/>
    </source>
</evidence>
<evidence type="ECO:0000313" key="2">
    <source>
        <dbReference type="EMBL" id="KNC73028.1"/>
    </source>
</evidence>
<accession>A0A0L0FA87</accession>
<keyword evidence="3" id="KW-1185">Reference proteome</keyword>
<sequence length="114" mass="12743">AEVICTVTELLTEIVPIICANLYLRINHFRLVEAVLIDCGVSATEKTDTWTACQTTVGKLNVGKNVGKKKHVGKKDNVCKKQNVGRKKNVGKKHNVCKKNEKKKKEKENKRNGV</sequence>
<dbReference type="RefSeq" id="XP_014146930.1">
    <property type="nucleotide sequence ID" value="XM_014291455.1"/>
</dbReference>
<gene>
    <name evidence="2" type="ORF">SARC_14410</name>
</gene>
<dbReference type="Proteomes" id="UP000054560">
    <property type="component" value="Unassembled WGS sequence"/>
</dbReference>